<dbReference type="EMBL" id="KB202567">
    <property type="protein sequence ID" value="ESO89627.1"/>
    <property type="molecule type" value="Genomic_DNA"/>
</dbReference>
<dbReference type="HOGENOM" id="CLU_1222301_0_0_1"/>
<keyword evidence="5" id="KW-1185">Reference proteome</keyword>
<dbReference type="InterPro" id="IPR018247">
    <property type="entry name" value="EF_Hand_1_Ca_BS"/>
</dbReference>
<protein>
    <recommendedName>
        <fullName evidence="3">EF-hand domain-containing protein</fullName>
    </recommendedName>
</protein>
<dbReference type="SUPFAM" id="SSF47473">
    <property type="entry name" value="EF-hand"/>
    <property type="match status" value="1"/>
</dbReference>
<evidence type="ECO:0000256" key="1">
    <source>
        <dbReference type="ARBA" id="ARBA00022837"/>
    </source>
</evidence>
<keyword evidence="2" id="KW-0732">Signal</keyword>
<dbReference type="OrthoDB" id="10020961at2759"/>
<dbReference type="AlphaFoldDB" id="V3ZYZ7"/>
<organism evidence="4 5">
    <name type="scientific">Lottia gigantea</name>
    <name type="common">Giant owl limpet</name>
    <dbReference type="NCBI Taxonomy" id="225164"/>
    <lineage>
        <taxon>Eukaryota</taxon>
        <taxon>Metazoa</taxon>
        <taxon>Spiralia</taxon>
        <taxon>Lophotrochozoa</taxon>
        <taxon>Mollusca</taxon>
        <taxon>Gastropoda</taxon>
        <taxon>Patellogastropoda</taxon>
        <taxon>Lottioidea</taxon>
        <taxon>Lottiidae</taxon>
        <taxon>Lottia</taxon>
    </lineage>
</organism>
<feature type="signal peptide" evidence="2">
    <location>
        <begin position="1"/>
        <end position="21"/>
    </location>
</feature>
<dbReference type="GeneID" id="20239867"/>
<dbReference type="InterPro" id="IPR011992">
    <property type="entry name" value="EF-hand-dom_pair"/>
</dbReference>
<proteinExistence type="predicted"/>
<dbReference type="RefSeq" id="XP_009059682.1">
    <property type="nucleotide sequence ID" value="XM_009061434.1"/>
</dbReference>
<gene>
    <name evidence="4" type="ORF">LOTGIDRAFT_164930</name>
</gene>
<dbReference type="InterPro" id="IPR002048">
    <property type="entry name" value="EF_hand_dom"/>
</dbReference>
<feature type="domain" description="EF-hand" evidence="3">
    <location>
        <begin position="214"/>
        <end position="249"/>
    </location>
</feature>
<feature type="domain" description="EF-hand" evidence="3">
    <location>
        <begin position="167"/>
        <end position="202"/>
    </location>
</feature>
<dbReference type="PROSITE" id="PS00018">
    <property type="entry name" value="EF_HAND_1"/>
    <property type="match status" value="2"/>
</dbReference>
<dbReference type="Proteomes" id="UP000030746">
    <property type="component" value="Unassembled WGS sequence"/>
</dbReference>
<dbReference type="Gene3D" id="1.10.238.10">
    <property type="entry name" value="EF-hand"/>
    <property type="match status" value="2"/>
</dbReference>
<name>V3ZYZ7_LOTGI</name>
<dbReference type="Pfam" id="PF13202">
    <property type="entry name" value="EF-hand_5"/>
    <property type="match status" value="1"/>
</dbReference>
<dbReference type="KEGG" id="lgi:LOTGIDRAFT_164930"/>
<evidence type="ECO:0000259" key="3">
    <source>
        <dbReference type="PROSITE" id="PS50222"/>
    </source>
</evidence>
<dbReference type="CTD" id="20239867"/>
<reference evidence="4 5" key="1">
    <citation type="journal article" date="2013" name="Nature">
        <title>Insights into bilaterian evolution from three spiralian genomes.</title>
        <authorList>
            <person name="Simakov O."/>
            <person name="Marletaz F."/>
            <person name="Cho S.J."/>
            <person name="Edsinger-Gonzales E."/>
            <person name="Havlak P."/>
            <person name="Hellsten U."/>
            <person name="Kuo D.H."/>
            <person name="Larsson T."/>
            <person name="Lv J."/>
            <person name="Arendt D."/>
            <person name="Savage R."/>
            <person name="Osoegawa K."/>
            <person name="de Jong P."/>
            <person name="Grimwood J."/>
            <person name="Chapman J.A."/>
            <person name="Shapiro H."/>
            <person name="Aerts A."/>
            <person name="Otillar R.P."/>
            <person name="Terry A.Y."/>
            <person name="Boore J.L."/>
            <person name="Grigoriev I.V."/>
            <person name="Lindberg D.R."/>
            <person name="Seaver E.C."/>
            <person name="Weisblat D.A."/>
            <person name="Putnam N.H."/>
            <person name="Rokhsar D.S."/>
        </authorList>
    </citation>
    <scope>NUCLEOTIDE SEQUENCE [LARGE SCALE GENOMIC DNA]</scope>
</reference>
<dbReference type="GO" id="GO:0005509">
    <property type="term" value="F:calcium ion binding"/>
    <property type="evidence" value="ECO:0007669"/>
    <property type="project" value="InterPro"/>
</dbReference>
<dbReference type="SMART" id="SM00054">
    <property type="entry name" value="EFh"/>
    <property type="match status" value="2"/>
</dbReference>
<sequence length="249" mass="28536">MVNRVAVIFCVYLCAVHQVYSAILTNIRSEAGVLSLLEFRKQFYIVDFDDNNVLTYDNIRRHVLLVDLNNDGQVTHEELQSNPDTPKYPMEVFRALDINNDNILNCTDIRGVFELLPGTGNEVDLQEFLTTFSTRMNETTGPVMKIQSFVQADRDFMIIDENDDNILTREEFQVDFTEADENKNGQLEESEVRNMFPMRSTPPETICPNISVSCSVDDVMPLFDAADKNQDSQLTVDEYIQHFGLLIEN</sequence>
<accession>V3ZYZ7</accession>
<evidence type="ECO:0000256" key="2">
    <source>
        <dbReference type="SAM" id="SignalP"/>
    </source>
</evidence>
<feature type="chain" id="PRO_5004715604" description="EF-hand domain-containing protein" evidence="2">
    <location>
        <begin position="22"/>
        <end position="249"/>
    </location>
</feature>
<evidence type="ECO:0000313" key="5">
    <source>
        <dbReference type="Proteomes" id="UP000030746"/>
    </source>
</evidence>
<keyword evidence="1" id="KW-0106">Calcium</keyword>
<dbReference type="PROSITE" id="PS50222">
    <property type="entry name" value="EF_HAND_2"/>
    <property type="match status" value="2"/>
</dbReference>
<evidence type="ECO:0000313" key="4">
    <source>
        <dbReference type="EMBL" id="ESO89627.1"/>
    </source>
</evidence>